<dbReference type="EMBL" id="CAJVRL010000104">
    <property type="protein sequence ID" value="CAG8961263.1"/>
    <property type="molecule type" value="Genomic_DNA"/>
</dbReference>
<keyword evidence="1" id="KW-0175">Coiled coil</keyword>
<dbReference type="CDD" id="cd14688">
    <property type="entry name" value="bZIP_YAP"/>
    <property type="match status" value="1"/>
</dbReference>
<name>A0A9N9LAZ0_9HELO</name>
<dbReference type="SUPFAM" id="SSF57959">
    <property type="entry name" value="Leucine zipper domain"/>
    <property type="match status" value="1"/>
</dbReference>
<feature type="region of interest" description="Disordered" evidence="2">
    <location>
        <begin position="1"/>
        <end position="61"/>
    </location>
</feature>
<dbReference type="AlphaFoldDB" id="A0A9N9LAZ0"/>
<feature type="coiled-coil region" evidence="1">
    <location>
        <begin position="71"/>
        <end position="98"/>
    </location>
</feature>
<feature type="compositionally biased region" description="Polar residues" evidence="2">
    <location>
        <begin position="195"/>
        <end position="205"/>
    </location>
</feature>
<comment type="caution">
    <text evidence="4">The sequence shown here is derived from an EMBL/GenBank/DDBJ whole genome shotgun (WGS) entry which is preliminary data.</text>
</comment>
<evidence type="ECO:0000256" key="2">
    <source>
        <dbReference type="SAM" id="MobiDB-lite"/>
    </source>
</evidence>
<evidence type="ECO:0000313" key="5">
    <source>
        <dbReference type="Proteomes" id="UP000696280"/>
    </source>
</evidence>
<reference evidence="4" key="1">
    <citation type="submission" date="2021-07" db="EMBL/GenBank/DDBJ databases">
        <authorList>
            <person name="Durling M."/>
        </authorList>
    </citation>
    <scope>NUCLEOTIDE SEQUENCE</scope>
</reference>
<dbReference type="GO" id="GO:0003700">
    <property type="term" value="F:DNA-binding transcription factor activity"/>
    <property type="evidence" value="ECO:0007669"/>
    <property type="project" value="InterPro"/>
</dbReference>
<dbReference type="InterPro" id="IPR004827">
    <property type="entry name" value="bZIP"/>
</dbReference>
<dbReference type="Pfam" id="PF00170">
    <property type="entry name" value="bZIP_1"/>
    <property type="match status" value="1"/>
</dbReference>
<protein>
    <recommendedName>
        <fullName evidence="3">BZIP domain-containing protein</fullName>
    </recommendedName>
</protein>
<feature type="region of interest" description="Disordered" evidence="2">
    <location>
        <begin position="441"/>
        <end position="461"/>
    </location>
</feature>
<dbReference type="PANTHER" id="PTHR40618:SF1">
    <property type="entry name" value="B-ZIP TRANSCRIPTION FACTOR (EUROFUNG)"/>
    <property type="match status" value="1"/>
</dbReference>
<feature type="non-terminal residue" evidence="4">
    <location>
        <position position="561"/>
    </location>
</feature>
<feature type="region of interest" description="Disordered" evidence="2">
    <location>
        <begin position="136"/>
        <end position="205"/>
    </location>
</feature>
<keyword evidence="5" id="KW-1185">Reference proteome</keyword>
<accession>A0A9N9LAZ0</accession>
<organism evidence="4 5">
    <name type="scientific">Hymenoscyphus fraxineus</name>
    <dbReference type="NCBI Taxonomy" id="746836"/>
    <lineage>
        <taxon>Eukaryota</taxon>
        <taxon>Fungi</taxon>
        <taxon>Dikarya</taxon>
        <taxon>Ascomycota</taxon>
        <taxon>Pezizomycotina</taxon>
        <taxon>Leotiomycetes</taxon>
        <taxon>Helotiales</taxon>
        <taxon>Helotiaceae</taxon>
        <taxon>Hymenoscyphus</taxon>
    </lineage>
</organism>
<feature type="domain" description="BZIP" evidence="3">
    <location>
        <begin position="58"/>
        <end position="97"/>
    </location>
</feature>
<sequence>VEGEDGEGVDEGVGEKSKGVKKGRRKRVVEVISADEEGEKKARGRPRVDTKDETAADRRRTQIRMAQRAYRHRKETTISSLEKKVQELRGTNEEMSNIFISLYDFAVGRSLLQREPEFGQHLQSATERFLALAKQSAEDLNGEDGSEEPERHDSIPEDLEPPKKKGRRSPPKPRQEPEPPPLTETPPWGGYIIDHSNSPIQEPQQDFQPQMYPEINPQRDLQVITRPTEDNASFPFDFMDLQQPMQQYRVEVPQVDDFSQFFLPQSQLPLPKTNAYQEISFARRLTRTALEGALRLAMQENPNPTTWKRAFGFSNQYEKKETIKARLVRRLAATRNDTLQHWQAPFTHVGGAGTFYPWDNTNEDFVPRFRTGYSMGPFTPEVTQVEEVLDDDMHCKLPGLEGEFFDANDVEGYLKSRGLDIPGSAETVTAQIDLSVISELGESNSSSGSSVSPLTPENGGDVGMQMYSLDPQKLDSEAYPFPLAAPRISSMTRNREMEPSFFALAGQEFVAARESAKKTITLHVQTLVDQMVRRATCLGRTPGFRLSDVNAAIVAAVTAGS</sequence>
<feature type="compositionally biased region" description="Acidic residues" evidence="2">
    <location>
        <begin position="1"/>
        <end position="12"/>
    </location>
</feature>
<evidence type="ECO:0000256" key="1">
    <source>
        <dbReference type="SAM" id="Coils"/>
    </source>
</evidence>
<dbReference type="OrthoDB" id="3555317at2759"/>
<feature type="compositionally biased region" description="Basic and acidic residues" evidence="2">
    <location>
        <begin position="38"/>
        <end position="60"/>
    </location>
</feature>
<evidence type="ECO:0000313" key="4">
    <source>
        <dbReference type="EMBL" id="CAG8961263.1"/>
    </source>
</evidence>
<evidence type="ECO:0000259" key="3">
    <source>
        <dbReference type="Pfam" id="PF00170"/>
    </source>
</evidence>
<dbReference type="Gene3D" id="1.20.5.170">
    <property type="match status" value="1"/>
</dbReference>
<feature type="compositionally biased region" description="Low complexity" evidence="2">
    <location>
        <begin position="441"/>
        <end position="452"/>
    </location>
</feature>
<dbReference type="InterPro" id="IPR046347">
    <property type="entry name" value="bZIP_sf"/>
</dbReference>
<dbReference type="PANTHER" id="PTHR40618">
    <property type="entry name" value="B-ZIP TRANSCRIPTION FACTOR (EUROFUNG)-RELATED"/>
    <property type="match status" value="1"/>
</dbReference>
<feature type="compositionally biased region" description="Basic and acidic residues" evidence="2">
    <location>
        <begin position="148"/>
        <end position="163"/>
    </location>
</feature>
<proteinExistence type="predicted"/>
<gene>
    <name evidence="4" type="ORF">HYFRA_00013320</name>
</gene>
<dbReference type="Proteomes" id="UP000696280">
    <property type="component" value="Unassembled WGS sequence"/>
</dbReference>